<feature type="coiled-coil region" evidence="1">
    <location>
        <begin position="576"/>
        <end position="625"/>
    </location>
</feature>
<evidence type="ECO:0000256" key="2">
    <source>
        <dbReference type="SAM" id="MobiDB-lite"/>
    </source>
</evidence>
<keyword evidence="4" id="KW-1185">Reference proteome</keyword>
<dbReference type="GeneID" id="5894391"/>
<keyword evidence="1" id="KW-0175">Coiled coil</keyword>
<feature type="compositionally biased region" description="Polar residues" evidence="2">
    <location>
        <begin position="422"/>
        <end position="435"/>
    </location>
</feature>
<name>A9V8V6_MONBE</name>
<feature type="compositionally biased region" description="Low complexity" evidence="2">
    <location>
        <begin position="436"/>
        <end position="456"/>
    </location>
</feature>
<dbReference type="EMBL" id="CH991569">
    <property type="protein sequence ID" value="EDQ86026.1"/>
    <property type="molecule type" value="Genomic_DNA"/>
</dbReference>
<proteinExistence type="predicted"/>
<gene>
    <name evidence="3" type="ORF">MONBRDRAFT_11315</name>
</gene>
<feature type="region of interest" description="Disordered" evidence="2">
    <location>
        <begin position="1"/>
        <end position="53"/>
    </location>
</feature>
<dbReference type="RefSeq" id="XP_001749220.1">
    <property type="nucleotide sequence ID" value="XM_001749168.1"/>
</dbReference>
<evidence type="ECO:0000256" key="1">
    <source>
        <dbReference type="SAM" id="Coils"/>
    </source>
</evidence>
<organism evidence="3 4">
    <name type="scientific">Monosiga brevicollis</name>
    <name type="common">Choanoflagellate</name>
    <dbReference type="NCBI Taxonomy" id="81824"/>
    <lineage>
        <taxon>Eukaryota</taxon>
        <taxon>Choanoflagellata</taxon>
        <taxon>Craspedida</taxon>
        <taxon>Salpingoecidae</taxon>
        <taxon>Monosiga</taxon>
    </lineage>
</organism>
<reference evidence="3 4" key="1">
    <citation type="journal article" date="2008" name="Nature">
        <title>The genome of the choanoflagellate Monosiga brevicollis and the origin of metazoans.</title>
        <authorList>
            <consortium name="JGI Sequencing"/>
            <person name="King N."/>
            <person name="Westbrook M.J."/>
            <person name="Young S.L."/>
            <person name="Kuo A."/>
            <person name="Abedin M."/>
            <person name="Chapman J."/>
            <person name="Fairclough S."/>
            <person name="Hellsten U."/>
            <person name="Isogai Y."/>
            <person name="Letunic I."/>
            <person name="Marr M."/>
            <person name="Pincus D."/>
            <person name="Putnam N."/>
            <person name="Rokas A."/>
            <person name="Wright K.J."/>
            <person name="Zuzow R."/>
            <person name="Dirks W."/>
            <person name="Good M."/>
            <person name="Goodstein D."/>
            <person name="Lemons D."/>
            <person name="Li W."/>
            <person name="Lyons J.B."/>
            <person name="Morris A."/>
            <person name="Nichols S."/>
            <person name="Richter D.J."/>
            <person name="Salamov A."/>
            <person name="Bork P."/>
            <person name="Lim W.A."/>
            <person name="Manning G."/>
            <person name="Miller W.T."/>
            <person name="McGinnis W."/>
            <person name="Shapiro H."/>
            <person name="Tjian R."/>
            <person name="Grigoriev I.V."/>
            <person name="Rokhsar D."/>
        </authorList>
    </citation>
    <scope>NUCLEOTIDE SEQUENCE [LARGE SCALE GENOMIC DNA]</scope>
    <source>
        <strain evidence="4">MX1 / ATCC 50154</strain>
    </source>
</reference>
<feature type="compositionally biased region" description="Polar residues" evidence="2">
    <location>
        <begin position="22"/>
        <end position="39"/>
    </location>
</feature>
<evidence type="ECO:0000313" key="3">
    <source>
        <dbReference type="EMBL" id="EDQ86026.1"/>
    </source>
</evidence>
<dbReference type="Proteomes" id="UP000001357">
    <property type="component" value="Unassembled WGS sequence"/>
</dbReference>
<accession>A9V8V6</accession>
<sequence>MANSQRSTAAQGEESDLDRVLQANSPSTVRRSLTFTSLQEPEPSDDPVETDSIDLRLSTLETLRDKLRRINMAARSLAASQNSATQDTPSDPEPSHVRAEASGAQNADVTRQAALANSTPPRRPRATDPSPMAKSLAGLQSAHARQDADFDAQLRRHQQQLAQLHSNASDNMRHSLDTMLRSSQNYPLQSTMISADVSNGEPATHTSRHAPVSRHSETKPELVPTTGSSAPGQPTHAPSLPAGRQLVSGPRDWSAVHASASDLDTEEHHHSDSNAPRDMDLDTDSEPESNANQVEVRVEARQANAARSDSEPDKSSEATAQRVSAHPSAPAPLKPAQAPTINLNGSDASPPTAPTHHSPLRTATRVEFTSATVNTQPQAEPSREATQVWQLQTEVLHLRTELATLRHKRQMDLLDEEDDYRASQTRQLHESQISHASQPAAPAPQASAPADASPSDRVPLEHLQAAHARIEQLEASLRLLNRDKEAMQVPTSLAASHNANANTNGSTRAATAPPRASQLPVRVATTPGRATSATHHGPTHPSTRDTTLGLAAEEEGEGDDLHMSSSRTYRASDRYRDELNASLVAAETSRLQQEREQAHQRQQYLQQQQQHYLQQQRQLQAQQQQALLAQQSHHPPHVPNGAEPYHVLHHEELVPQRGPISGPDTTQDEPDLMYTSALSSGSTMHAHHANEECDFNIFTGEPRTQANMSFTDKKRNRLDPQTRMAWADETSMRPANTMTPGRNSAYDSEGPVVQGDCPSFDADRVHCENKPIHIHMHA</sequence>
<feature type="compositionally biased region" description="Polar residues" evidence="2">
    <location>
        <begin position="493"/>
        <end position="509"/>
    </location>
</feature>
<protein>
    <submittedName>
        <fullName evidence="3">Uncharacterized protein</fullName>
    </submittedName>
</protein>
<feature type="compositionally biased region" description="Polar residues" evidence="2">
    <location>
        <begin position="528"/>
        <end position="546"/>
    </location>
</feature>
<dbReference type="InParanoid" id="A9V8V6"/>
<feature type="compositionally biased region" description="Polar residues" evidence="2">
    <location>
        <begin position="78"/>
        <end position="89"/>
    </location>
</feature>
<feature type="compositionally biased region" description="Polar residues" evidence="2">
    <location>
        <begin position="103"/>
        <end position="120"/>
    </location>
</feature>
<feature type="region of interest" description="Disordered" evidence="2">
    <location>
        <begin position="77"/>
        <end position="146"/>
    </location>
</feature>
<feature type="compositionally biased region" description="Polar residues" evidence="2">
    <location>
        <begin position="1"/>
        <end position="10"/>
    </location>
</feature>
<dbReference type="AlphaFoldDB" id="A9V8V6"/>
<feature type="region of interest" description="Disordered" evidence="2">
    <location>
        <begin position="419"/>
        <end position="456"/>
    </location>
</feature>
<feature type="compositionally biased region" description="Acidic residues" evidence="2">
    <location>
        <begin position="42"/>
        <end position="52"/>
    </location>
</feature>
<dbReference type="KEGG" id="mbr:MONBRDRAFT_11315"/>
<dbReference type="OMA" id="HANEECD"/>
<feature type="compositionally biased region" description="Basic and acidic residues" evidence="2">
    <location>
        <begin position="266"/>
        <end position="280"/>
    </location>
</feature>
<feature type="region of interest" description="Disordered" evidence="2">
    <location>
        <begin position="196"/>
        <end position="358"/>
    </location>
</feature>
<evidence type="ECO:0000313" key="4">
    <source>
        <dbReference type="Proteomes" id="UP000001357"/>
    </source>
</evidence>
<feature type="region of interest" description="Disordered" evidence="2">
    <location>
        <begin position="493"/>
        <end position="546"/>
    </location>
</feature>
<feature type="compositionally biased region" description="Polar residues" evidence="2">
    <location>
        <begin position="339"/>
        <end position="349"/>
    </location>
</feature>